<dbReference type="AlphaFoldDB" id="A0A515D4U1"/>
<feature type="chain" id="PRO_5022206563" description="DUF4412 domain-containing protein" evidence="1">
    <location>
        <begin position="19"/>
        <end position="231"/>
    </location>
</feature>
<evidence type="ECO:0000256" key="1">
    <source>
        <dbReference type="SAM" id="SignalP"/>
    </source>
</evidence>
<proteinExistence type="predicted"/>
<dbReference type="EMBL" id="CP033893">
    <property type="protein sequence ID" value="QDL35428.1"/>
    <property type="molecule type" value="Genomic_DNA"/>
</dbReference>
<organism evidence="2 3">
    <name type="scientific">Serratia liquefaciens</name>
    <dbReference type="NCBI Taxonomy" id="614"/>
    <lineage>
        <taxon>Bacteria</taxon>
        <taxon>Pseudomonadati</taxon>
        <taxon>Pseudomonadota</taxon>
        <taxon>Gammaproteobacteria</taxon>
        <taxon>Enterobacterales</taxon>
        <taxon>Yersiniaceae</taxon>
        <taxon>Serratia</taxon>
    </lineage>
</organism>
<keyword evidence="1" id="KW-0732">Signal</keyword>
<evidence type="ECO:0000313" key="3">
    <source>
        <dbReference type="Proteomes" id="UP000317572"/>
    </source>
</evidence>
<name>A0A515D4U1_SERLI</name>
<evidence type="ECO:0000313" key="2">
    <source>
        <dbReference type="EMBL" id="QDL35428.1"/>
    </source>
</evidence>
<dbReference type="Proteomes" id="UP000317572">
    <property type="component" value="Chromosome"/>
</dbReference>
<accession>A0A515D4U1</accession>
<gene>
    <name evidence="2" type="ORF">EGO53_11455</name>
</gene>
<protein>
    <recommendedName>
        <fullName evidence="4">DUF4412 domain-containing protein</fullName>
    </recommendedName>
</protein>
<dbReference type="RefSeq" id="WP_142815305.1">
    <property type="nucleotide sequence ID" value="NZ_CP033893.1"/>
</dbReference>
<sequence>MKKLVILSLAIMPLGALAADTFSCIYSKAAVVNGKMGPMIGREHAKVEVNNGAMKVYRPNGTYLLSPQMKDDIKTAWKVSDASKAYVMSQDFKSFAVSDTIAKTTEQWAECSLDKAPSTVAEKKIKPTNWKKRNITQAEKSYVEKAIKGSLKDPDSAKFKHSYYVSNGEGAYCGLVNSKNSYGGYAGDTPFMAMIMHDKKGNATGAGVIAVGGDQYEVQATIETCRDNGYF</sequence>
<reference evidence="2 3" key="1">
    <citation type="submission" date="2018-11" db="EMBL/GenBank/DDBJ databases">
        <title>The first complete genome of Serratia liquefaciens isolated from metalophyte plant revel distinctness adaptive mechanisms in an extreme habitat.</title>
        <authorList>
            <person name="Caneschi W.L."/>
            <person name="Sanchez A.B."/>
            <person name="Felestrino E.B."/>
            <person name="Assis R.A.B."/>
            <person name="Lemes C.G.C."/>
            <person name="Cordeiro I.F."/>
            <person name="Fonseca N.P."/>
            <person name="Villa M."/>
            <person name="Vieira I.T."/>
            <person name="Moraes L.A."/>
            <person name="Kamino L.H.Y."/>
            <person name="do Carmo F."/>
            <person name="Garcia C.M."/>
            <person name="Almeida N.F."/>
            <person name="Silva R.S."/>
            <person name="Ferro J.A."/>
            <person name="Ferro M.I.T."/>
            <person name="Varani A.M."/>
            <person name="Ferreira R.M."/>
            <person name="dos Santos V.L."/>
            <person name="Silva U.C."/>
            <person name="Setubal J.C."/>
            <person name="Moreira L.M."/>
        </authorList>
    </citation>
    <scope>NUCLEOTIDE SEQUENCE [LARGE SCALE GENOMIC DNA]</scope>
    <source>
        <strain evidence="2 3">FG3</strain>
    </source>
</reference>
<feature type="signal peptide" evidence="1">
    <location>
        <begin position="1"/>
        <end position="18"/>
    </location>
</feature>
<evidence type="ECO:0008006" key="4">
    <source>
        <dbReference type="Google" id="ProtNLM"/>
    </source>
</evidence>